<evidence type="ECO:0000256" key="5">
    <source>
        <dbReference type="SAM" id="MobiDB-lite"/>
    </source>
</evidence>
<proteinExistence type="predicted"/>
<dbReference type="InterPro" id="IPR013083">
    <property type="entry name" value="Znf_RING/FYVE/PHD"/>
</dbReference>
<dbReference type="EMBL" id="CAIJEN010000002">
    <property type="protein sequence ID" value="CAD0083636.1"/>
    <property type="molecule type" value="Genomic_DNA"/>
</dbReference>
<evidence type="ECO:0000256" key="4">
    <source>
        <dbReference type="ARBA" id="ARBA00022833"/>
    </source>
</evidence>
<gene>
    <name evidence="7" type="ORF">AWRI4619_LOCUS2203</name>
</gene>
<evidence type="ECO:0000256" key="1">
    <source>
        <dbReference type="ARBA" id="ARBA00022723"/>
    </source>
</evidence>
<keyword evidence="4" id="KW-0862">Zinc</keyword>
<dbReference type="PANTHER" id="PTHR11685">
    <property type="entry name" value="RBR FAMILY RING FINGER AND IBR DOMAIN-CONTAINING"/>
    <property type="match status" value="1"/>
</dbReference>
<dbReference type="GO" id="GO:0016567">
    <property type="term" value="P:protein ubiquitination"/>
    <property type="evidence" value="ECO:0007669"/>
    <property type="project" value="InterPro"/>
</dbReference>
<sequence length="342" mass="37627">RDSSYPARVSRDDCKENAAQGESAPNQEQQVEEDERDRGNGRMCLQLQRDDIEAALSQKDADDNVALQLQLQELNLVETAHNDHTIAQSVSRAVFNDREILAGEIFAKQQATRDRELAQGLPSSGDIHAGEQPGPGSDDEQEHDHYGLSITCVACTDQLPWFDILEASCGHRYCVECLTVLFRDSMVDETMYPPRCCRQAIPLDDAKLVLHPKLVRDFEKKSIELDTQDRTYCFDPRCSAFIPTQRIADDVAGCLDCGKGTCATCKAAAHRGDCPRDENLQQLLQAAAVAHAVPISAMSAELPGSHDRVTALNGTRIAFKKEPNKSSPATLAIDSTDPHLVL</sequence>
<dbReference type="AlphaFoldDB" id="A0A9N8P5X0"/>
<dbReference type="InterPro" id="IPR002867">
    <property type="entry name" value="IBR_dom"/>
</dbReference>
<keyword evidence="2" id="KW-0863">Zinc-finger</keyword>
<evidence type="ECO:0000256" key="2">
    <source>
        <dbReference type="ARBA" id="ARBA00022771"/>
    </source>
</evidence>
<evidence type="ECO:0000313" key="8">
    <source>
        <dbReference type="Proteomes" id="UP000716446"/>
    </source>
</evidence>
<accession>A0A9N8P5X0</accession>
<feature type="non-terminal residue" evidence="7">
    <location>
        <position position="342"/>
    </location>
</feature>
<organism evidence="7 8">
    <name type="scientific">Aureobasidium vineae</name>
    <dbReference type="NCBI Taxonomy" id="2773715"/>
    <lineage>
        <taxon>Eukaryota</taxon>
        <taxon>Fungi</taxon>
        <taxon>Dikarya</taxon>
        <taxon>Ascomycota</taxon>
        <taxon>Pezizomycotina</taxon>
        <taxon>Dothideomycetes</taxon>
        <taxon>Dothideomycetidae</taxon>
        <taxon>Dothideales</taxon>
        <taxon>Saccotheciaceae</taxon>
        <taxon>Aureobasidium</taxon>
    </lineage>
</organism>
<dbReference type="SMART" id="SM00647">
    <property type="entry name" value="IBR"/>
    <property type="match status" value="1"/>
</dbReference>
<dbReference type="GO" id="GO:0008270">
    <property type="term" value="F:zinc ion binding"/>
    <property type="evidence" value="ECO:0007669"/>
    <property type="project" value="UniProtKB-KW"/>
</dbReference>
<feature type="domain" description="IBR" evidence="6">
    <location>
        <begin position="212"/>
        <end position="274"/>
    </location>
</feature>
<evidence type="ECO:0000313" key="7">
    <source>
        <dbReference type="EMBL" id="CAD0083636.1"/>
    </source>
</evidence>
<reference evidence="7" key="1">
    <citation type="submission" date="2020-06" db="EMBL/GenBank/DDBJ databases">
        <authorList>
            <person name="Onetto C."/>
        </authorList>
    </citation>
    <scope>NUCLEOTIDE SEQUENCE</scope>
</reference>
<dbReference type="Gene3D" id="3.30.40.10">
    <property type="entry name" value="Zinc/RING finger domain, C3HC4 (zinc finger)"/>
    <property type="match status" value="1"/>
</dbReference>
<dbReference type="Proteomes" id="UP000716446">
    <property type="component" value="Unassembled WGS sequence"/>
</dbReference>
<dbReference type="InterPro" id="IPR031127">
    <property type="entry name" value="E3_UB_ligase_RBR"/>
</dbReference>
<name>A0A9N8P5X0_9PEZI</name>
<feature type="region of interest" description="Disordered" evidence="5">
    <location>
        <begin position="112"/>
        <end position="143"/>
    </location>
</feature>
<dbReference type="Pfam" id="PF01485">
    <property type="entry name" value="IBR"/>
    <property type="match status" value="1"/>
</dbReference>
<keyword evidence="1" id="KW-0479">Metal-binding</keyword>
<feature type="region of interest" description="Disordered" evidence="5">
    <location>
        <begin position="1"/>
        <end position="42"/>
    </location>
</feature>
<keyword evidence="3" id="KW-0833">Ubl conjugation pathway</keyword>
<keyword evidence="8" id="KW-1185">Reference proteome</keyword>
<evidence type="ECO:0000259" key="6">
    <source>
        <dbReference type="SMART" id="SM00647"/>
    </source>
</evidence>
<feature type="non-terminal residue" evidence="7">
    <location>
        <position position="1"/>
    </location>
</feature>
<protein>
    <recommendedName>
        <fullName evidence="6">IBR domain-containing protein</fullName>
    </recommendedName>
</protein>
<dbReference type="InterPro" id="IPR017907">
    <property type="entry name" value="Znf_RING_CS"/>
</dbReference>
<dbReference type="SUPFAM" id="SSF57850">
    <property type="entry name" value="RING/U-box"/>
    <property type="match status" value="1"/>
</dbReference>
<dbReference type="PROSITE" id="PS00518">
    <property type="entry name" value="ZF_RING_1"/>
    <property type="match status" value="1"/>
</dbReference>
<comment type="caution">
    <text evidence="7">The sequence shown here is derived from an EMBL/GenBank/DDBJ whole genome shotgun (WGS) entry which is preliminary data.</text>
</comment>
<dbReference type="CDD" id="cd20335">
    <property type="entry name" value="BRcat_RBR"/>
    <property type="match status" value="1"/>
</dbReference>
<evidence type="ECO:0000256" key="3">
    <source>
        <dbReference type="ARBA" id="ARBA00022786"/>
    </source>
</evidence>
<feature type="compositionally biased region" description="Basic and acidic residues" evidence="5">
    <location>
        <begin position="1"/>
        <end position="16"/>
    </location>
</feature>
<dbReference type="GO" id="GO:0004842">
    <property type="term" value="F:ubiquitin-protein transferase activity"/>
    <property type="evidence" value="ECO:0007669"/>
    <property type="project" value="InterPro"/>
</dbReference>